<dbReference type="Proteomes" id="UP000019149">
    <property type="component" value="Unassembled WGS sequence"/>
</dbReference>
<dbReference type="InterPro" id="IPR001314">
    <property type="entry name" value="Peptidase_S1A"/>
</dbReference>
<dbReference type="CTD" id="36342198"/>
<evidence type="ECO:0000259" key="3">
    <source>
        <dbReference type="PROSITE" id="PS50240"/>
    </source>
</evidence>
<protein>
    <submittedName>
        <fullName evidence="4">Transmembrane protease serine 2</fullName>
    </submittedName>
</protein>
<dbReference type="PROSITE" id="PS00134">
    <property type="entry name" value="TRYPSIN_HIS"/>
    <property type="match status" value="1"/>
</dbReference>
<dbReference type="AlphaFoldDB" id="W6UKT1"/>
<dbReference type="InterPro" id="IPR009003">
    <property type="entry name" value="Peptidase_S1_PA"/>
</dbReference>
<evidence type="ECO:0000313" key="5">
    <source>
        <dbReference type="Proteomes" id="UP000019149"/>
    </source>
</evidence>
<dbReference type="SUPFAM" id="SSF50494">
    <property type="entry name" value="Trypsin-like serine proteases"/>
    <property type="match status" value="1"/>
</dbReference>
<dbReference type="GO" id="GO:0004252">
    <property type="term" value="F:serine-type endopeptidase activity"/>
    <property type="evidence" value="ECO:0007669"/>
    <property type="project" value="InterPro"/>
</dbReference>
<keyword evidence="4" id="KW-0812">Transmembrane</keyword>
<dbReference type="SMART" id="SM00020">
    <property type="entry name" value="Tryp_SPc"/>
    <property type="match status" value="1"/>
</dbReference>
<dbReference type="STRING" id="6210.W6UKT1"/>
<dbReference type="InterPro" id="IPR043504">
    <property type="entry name" value="Peptidase_S1_PA_chymotrypsin"/>
</dbReference>
<organism evidence="4 5">
    <name type="scientific">Echinococcus granulosus</name>
    <name type="common">Hydatid tapeworm</name>
    <dbReference type="NCBI Taxonomy" id="6210"/>
    <lineage>
        <taxon>Eukaryota</taxon>
        <taxon>Metazoa</taxon>
        <taxon>Spiralia</taxon>
        <taxon>Lophotrochozoa</taxon>
        <taxon>Platyhelminthes</taxon>
        <taxon>Cestoda</taxon>
        <taxon>Eucestoda</taxon>
        <taxon>Cyclophyllidea</taxon>
        <taxon>Taeniidae</taxon>
        <taxon>Echinococcus</taxon>
        <taxon>Echinococcus granulosus group</taxon>
    </lineage>
</organism>
<dbReference type="GeneID" id="36342198"/>
<feature type="domain" description="Peptidase S1" evidence="3">
    <location>
        <begin position="493"/>
        <end position="773"/>
    </location>
</feature>
<dbReference type="GO" id="GO:0006508">
    <property type="term" value="P:proteolysis"/>
    <property type="evidence" value="ECO:0007669"/>
    <property type="project" value="UniProtKB-KW"/>
</dbReference>
<name>W6UKT1_ECHGR</name>
<sequence length="775" mass="87517">MGNWWFARAFDDMTFPYSRNSVEQVLEVVLSKRLQEDADKCQVFDRKIGMNALLCGSYLKQFSEVSHVDRPNDCSYKCGRLLCAESCEDLVPKVCDRSRLLIDDPGISSTWINFKPSSRSAAISTDMKNSDINGKSAEKSECARLENAKYLSDLTMLHLLTEEAGLKAEINFLNACTEDVLSDLDETAVQEVVENLDRQCDYLKKACLKSLKELACNDTLEASRLMFEYRKARSRELCTCIARTIITVFISLSYTQQIMEARLNCSKLEIFCDILALEDSALAELTQCLDKIYAALRKYLDITTDVKARLKSENESEEKENICATSPDFSAIDSELRAVLISLFGRSAGVFDGSDEELNAHVLSHLDKRVSASDSKSATSLSSLKEFARITHEVFDLLNKALHQLECPEDDEKQLSKAPVSSSSVYWNELSPFIGVFPQRLIDRFLQNLHLRRRMRLRGSCFLWLGLLFLGQDVFGGVPLSQPDEVLHRTRRIINGELAEMDEFPFIVSIQAKLSNDIYSRIFGGVEHFCGGTLISPRWILTAAHCMFAYTDDGKQVSLLNPKAWHVRMATDKLRPSVIDRMKGFFHRAFNTLFGYRKPQTFYHLAKIILHPDYVEGFLENDIALLKLKEHVLVHRMKSLDLLALPNPHIVGKIWPKTGQNCSAVGWGSACINCPPEMYMRVVNMPIIDPNKCRSMYKVSINLTESSEFCAGYFKKNVGVCSGDSGGPLVCEFEGERLLAGVTSAIHAKKPQSYPAVFTRVVRFADWISETMKKN</sequence>
<accession>W6UKT1</accession>
<dbReference type="Pfam" id="PF00089">
    <property type="entry name" value="Trypsin"/>
    <property type="match status" value="2"/>
</dbReference>
<dbReference type="CDD" id="cd00190">
    <property type="entry name" value="Tryp_SPc"/>
    <property type="match status" value="1"/>
</dbReference>
<keyword evidence="5" id="KW-1185">Reference proteome</keyword>
<keyword evidence="1" id="KW-1015">Disulfide bond</keyword>
<keyword evidence="2" id="KW-0378">Hydrolase</keyword>
<dbReference type="PROSITE" id="PS00135">
    <property type="entry name" value="TRYPSIN_SER"/>
    <property type="match status" value="1"/>
</dbReference>
<dbReference type="OrthoDB" id="6267810at2759"/>
<evidence type="ECO:0000256" key="2">
    <source>
        <dbReference type="RuleBase" id="RU363034"/>
    </source>
</evidence>
<gene>
    <name evidence="4" type="ORF">EGR_06483</name>
</gene>
<evidence type="ECO:0000313" key="4">
    <source>
        <dbReference type="EMBL" id="EUB58697.1"/>
    </source>
</evidence>
<dbReference type="RefSeq" id="XP_024349893.1">
    <property type="nucleotide sequence ID" value="XM_024495732.1"/>
</dbReference>
<proteinExistence type="predicted"/>
<comment type="caution">
    <text evidence="4">The sequence shown here is derived from an EMBL/GenBank/DDBJ whole genome shotgun (WGS) entry which is preliminary data.</text>
</comment>
<reference evidence="4 5" key="1">
    <citation type="journal article" date="2013" name="Nat. Genet.">
        <title>The genome of the hydatid tapeworm Echinococcus granulosus.</title>
        <authorList>
            <person name="Zheng H."/>
            <person name="Zhang W."/>
            <person name="Zhang L."/>
            <person name="Zhang Z."/>
            <person name="Li J."/>
            <person name="Lu G."/>
            <person name="Zhu Y."/>
            <person name="Wang Y."/>
            <person name="Huang Y."/>
            <person name="Liu J."/>
            <person name="Kang H."/>
            <person name="Chen J."/>
            <person name="Wang L."/>
            <person name="Chen A."/>
            <person name="Yu S."/>
            <person name="Gao Z."/>
            <person name="Jin L."/>
            <person name="Gu W."/>
            <person name="Wang Z."/>
            <person name="Zhao L."/>
            <person name="Shi B."/>
            <person name="Wen H."/>
            <person name="Lin R."/>
            <person name="Jones M.K."/>
            <person name="Brejova B."/>
            <person name="Vinar T."/>
            <person name="Zhao G."/>
            <person name="McManus D.P."/>
            <person name="Chen Z."/>
            <person name="Zhou Y."/>
            <person name="Wang S."/>
        </authorList>
    </citation>
    <scope>NUCLEOTIDE SEQUENCE [LARGE SCALE GENOMIC DNA]</scope>
</reference>
<dbReference type="PANTHER" id="PTHR24252">
    <property type="entry name" value="ACROSIN-RELATED"/>
    <property type="match status" value="1"/>
</dbReference>
<keyword evidence="2" id="KW-0720">Serine protease</keyword>
<keyword evidence="2 4" id="KW-0645">Protease</keyword>
<dbReference type="KEGG" id="egl:EGR_06483"/>
<dbReference type="InterPro" id="IPR033116">
    <property type="entry name" value="TRYPSIN_SER"/>
</dbReference>
<keyword evidence="4" id="KW-0472">Membrane</keyword>
<dbReference type="InterPro" id="IPR018114">
    <property type="entry name" value="TRYPSIN_HIS"/>
</dbReference>
<dbReference type="Gene3D" id="2.40.10.10">
    <property type="entry name" value="Trypsin-like serine proteases"/>
    <property type="match status" value="1"/>
</dbReference>
<dbReference type="PANTHER" id="PTHR24252:SF7">
    <property type="entry name" value="HYALIN"/>
    <property type="match status" value="1"/>
</dbReference>
<dbReference type="InterPro" id="IPR001254">
    <property type="entry name" value="Trypsin_dom"/>
</dbReference>
<dbReference type="PROSITE" id="PS50240">
    <property type="entry name" value="TRYPSIN_DOM"/>
    <property type="match status" value="1"/>
</dbReference>
<dbReference type="PRINTS" id="PR00722">
    <property type="entry name" value="CHYMOTRYPSIN"/>
</dbReference>
<evidence type="ECO:0000256" key="1">
    <source>
        <dbReference type="ARBA" id="ARBA00023157"/>
    </source>
</evidence>
<dbReference type="EMBL" id="APAU02000057">
    <property type="protein sequence ID" value="EUB58697.1"/>
    <property type="molecule type" value="Genomic_DNA"/>
</dbReference>